<dbReference type="AlphaFoldDB" id="A0A812T5U4"/>
<gene>
    <name evidence="2" type="primary">sqv-3</name>
    <name evidence="2" type="ORF">SNAT2548_LOCUS28406</name>
</gene>
<name>A0A812T5U4_9DINO</name>
<accession>A0A812T5U4</accession>
<comment type="caution">
    <text evidence="2">The sequence shown here is derived from an EMBL/GenBank/DDBJ whole genome shotgun (WGS) entry which is preliminary data.</text>
</comment>
<keyword evidence="1" id="KW-0175">Coiled coil</keyword>
<dbReference type="Proteomes" id="UP000604046">
    <property type="component" value="Unassembled WGS sequence"/>
</dbReference>
<feature type="coiled-coil region" evidence="1">
    <location>
        <begin position="120"/>
        <end position="242"/>
    </location>
</feature>
<dbReference type="OrthoDB" id="10547152at2759"/>
<organism evidence="2 3">
    <name type="scientific">Symbiodinium natans</name>
    <dbReference type="NCBI Taxonomy" id="878477"/>
    <lineage>
        <taxon>Eukaryota</taxon>
        <taxon>Sar</taxon>
        <taxon>Alveolata</taxon>
        <taxon>Dinophyceae</taxon>
        <taxon>Suessiales</taxon>
        <taxon>Symbiodiniaceae</taxon>
        <taxon>Symbiodinium</taxon>
    </lineage>
</organism>
<evidence type="ECO:0000256" key="1">
    <source>
        <dbReference type="SAM" id="Coils"/>
    </source>
</evidence>
<evidence type="ECO:0000313" key="3">
    <source>
        <dbReference type="Proteomes" id="UP000604046"/>
    </source>
</evidence>
<proteinExistence type="predicted"/>
<dbReference type="EMBL" id="CAJNDS010002515">
    <property type="protein sequence ID" value="CAE7507177.1"/>
    <property type="molecule type" value="Genomic_DNA"/>
</dbReference>
<evidence type="ECO:0000313" key="2">
    <source>
        <dbReference type="EMBL" id="CAE7507177.1"/>
    </source>
</evidence>
<protein>
    <submittedName>
        <fullName evidence="2">Sqv-3 protein</fullName>
    </submittedName>
</protein>
<keyword evidence="3" id="KW-1185">Reference proteome</keyword>
<reference evidence="2" key="1">
    <citation type="submission" date="2021-02" db="EMBL/GenBank/DDBJ databases">
        <authorList>
            <person name="Dougan E. K."/>
            <person name="Rhodes N."/>
            <person name="Thang M."/>
            <person name="Chan C."/>
        </authorList>
    </citation>
    <scope>NUCLEOTIDE SEQUENCE</scope>
</reference>
<sequence length="821" mass="93766">MFYHNLLAPRYATLQNMASLRHSNAASLMAELHAPQIMFVALFHFGTWSLPKSAANEPFCQCHSTKCMQPTCILVPLAECHPKQHMACELHHSPGRLKLWEQRTKRRAARTAPERVQGAAVQLELAVARREAEAAELRVEVQRAKAALDDVRVLEDEEAAAQEAAQITLARDLQESLHGEKELLERLDAEEEEAKTNAALCDRADSQEHVAVSELRELCQRLETLQESLVREEAVVAALKSELAAGQDHAMGLALEAAEASRKKQNSQQVREPLIRYYAGRAYQDWEEKRADGLRRRLVLKRCFQGFQGCCAATQGLCEQAVNVQQQRASRLTKRILDCWQYAKEDRQAEERLLTQMLRAWADSCDFRVGPRLVSGNMGAMERRLCSLRRQRLAAGVLHAWFRLVPTQPQTGCVSQLGWPDMRFLVRCKDRERCVGAFRGWSFLTWVRARQDALAKGFCKHRRAVTAANALAQLRASVIQRHCWHRCAPLLWRLLATRLASWRRSPQPFVFCAWRSLLRLRKRSRSMAGERLSRWCEQQSRDWRREVWKCWNAAVAAHAALIAASKPKARQRLCFLWLLKSTRLSVSRRFVADIRSRQLKLHLRHWRRSAAQARRLRWQSRLARRNLLQVIFLSWGSQRRRRKAPHAAATVGRAHRRTSLQRTIHSWLLAYGRRKLQVMRCNRLVINAQHKLDNGSAPLRSPEEAQLIPAGLVAARVAETSLAQEEEAMLIETISLRKAVALAAHEMHLAGHGVEQAQMELEAHTKALEESECGKVEQQLCEVLRLNVELARGFRESEACVTAAAARLHALHRCRHVPTGL</sequence>